<dbReference type="Proteomes" id="UP000028705">
    <property type="component" value="Unassembled WGS sequence"/>
</dbReference>
<evidence type="ECO:0000313" key="1">
    <source>
        <dbReference type="EMBL" id="KFF09863.1"/>
    </source>
</evidence>
<dbReference type="eggNOG" id="ENOG5033VU5">
    <property type="taxonomic scope" value="Bacteria"/>
</dbReference>
<gene>
    <name evidence="1" type="ORF">IW15_22115</name>
</gene>
<protein>
    <recommendedName>
        <fullName evidence="3">ParB/Sulfiredoxin domain-containing protein</fullName>
    </recommendedName>
</protein>
<proteinExistence type="predicted"/>
<reference evidence="1 2" key="1">
    <citation type="submission" date="2014-07" db="EMBL/GenBank/DDBJ databases">
        <title>Genome of Chryseobacterium soli DSM 19298.</title>
        <authorList>
            <person name="Stropko S.J."/>
            <person name="Pipes S.E."/>
            <person name="Newman J."/>
        </authorList>
    </citation>
    <scope>NUCLEOTIDE SEQUENCE [LARGE SCALE GENOMIC DNA]</scope>
    <source>
        <strain evidence="1 2">DSM 19298</strain>
    </source>
</reference>
<sequence length="268" mass="32819">MLEDRRLNWVKSVYPDFSDKKHFYENVYKPEDFIYRDFFIEQPKRYKSKINPQRIVGISYGFAYNCYRKINWHQLLNELHRFERIMKNFSSREDIIDNHILRKYDEDTEGKNVLKFGSHYFTTSGQHRLCLAKFLELESVEVEVTEFKLDRARIVRFKRLKTGIEKLRKYKLIEYYTFDDLVKASEFENLYLNNFSTIFRIRIALLAKFIEYYEKFYIFKPLARLQLIFASHLYPNRINETVDIFEEEDFKRANFSIIKHKSNLMVQM</sequence>
<comment type="caution">
    <text evidence="1">The sequence shown here is derived from an EMBL/GenBank/DDBJ whole genome shotgun (WGS) entry which is preliminary data.</text>
</comment>
<keyword evidence="2" id="KW-1185">Reference proteome</keyword>
<evidence type="ECO:0008006" key="3">
    <source>
        <dbReference type="Google" id="ProtNLM"/>
    </source>
</evidence>
<dbReference type="AlphaFoldDB" id="A0A085ZZJ9"/>
<accession>A0A085ZZJ9</accession>
<name>A0A085ZZJ9_9FLAO</name>
<dbReference type="EMBL" id="JPRH01000016">
    <property type="protein sequence ID" value="KFF09863.1"/>
    <property type="molecule type" value="Genomic_DNA"/>
</dbReference>
<organism evidence="1 2">
    <name type="scientific">Chryseobacterium soli</name>
    <dbReference type="NCBI Taxonomy" id="445961"/>
    <lineage>
        <taxon>Bacteria</taxon>
        <taxon>Pseudomonadati</taxon>
        <taxon>Bacteroidota</taxon>
        <taxon>Flavobacteriia</taxon>
        <taxon>Flavobacteriales</taxon>
        <taxon>Weeksellaceae</taxon>
        <taxon>Chryseobacterium group</taxon>
        <taxon>Chryseobacterium</taxon>
    </lineage>
</organism>
<evidence type="ECO:0000313" key="2">
    <source>
        <dbReference type="Proteomes" id="UP000028705"/>
    </source>
</evidence>